<feature type="region of interest" description="Disordered" evidence="1">
    <location>
        <begin position="1"/>
        <end position="33"/>
    </location>
</feature>
<evidence type="ECO:0000313" key="3">
    <source>
        <dbReference type="Proteomes" id="UP000236630"/>
    </source>
</evidence>
<evidence type="ECO:0000256" key="1">
    <source>
        <dbReference type="SAM" id="MobiDB-lite"/>
    </source>
</evidence>
<proteinExistence type="predicted"/>
<feature type="non-terminal residue" evidence="2">
    <location>
        <position position="81"/>
    </location>
</feature>
<gene>
    <name evidence="2" type="ORF">CUMW_205590</name>
</gene>
<protein>
    <submittedName>
        <fullName evidence="2">Uncharacterized protein</fullName>
    </submittedName>
</protein>
<feature type="compositionally biased region" description="Basic and acidic residues" evidence="1">
    <location>
        <begin position="7"/>
        <end position="33"/>
    </location>
</feature>
<evidence type="ECO:0000313" key="2">
    <source>
        <dbReference type="EMBL" id="GAY60885.1"/>
    </source>
</evidence>
<name>A0A2H5Q9E2_CITUN</name>
<accession>A0A2H5Q9E2</accession>
<dbReference type="Proteomes" id="UP000236630">
    <property type="component" value="Unassembled WGS sequence"/>
</dbReference>
<keyword evidence="3" id="KW-1185">Reference proteome</keyword>
<dbReference type="EMBL" id="BDQV01000250">
    <property type="protein sequence ID" value="GAY60885.1"/>
    <property type="molecule type" value="Genomic_DNA"/>
</dbReference>
<organism evidence="2 3">
    <name type="scientific">Citrus unshiu</name>
    <name type="common">Satsuma mandarin</name>
    <name type="synonym">Citrus nobilis var. unshiu</name>
    <dbReference type="NCBI Taxonomy" id="55188"/>
    <lineage>
        <taxon>Eukaryota</taxon>
        <taxon>Viridiplantae</taxon>
        <taxon>Streptophyta</taxon>
        <taxon>Embryophyta</taxon>
        <taxon>Tracheophyta</taxon>
        <taxon>Spermatophyta</taxon>
        <taxon>Magnoliopsida</taxon>
        <taxon>eudicotyledons</taxon>
        <taxon>Gunneridae</taxon>
        <taxon>Pentapetalae</taxon>
        <taxon>rosids</taxon>
        <taxon>malvids</taxon>
        <taxon>Sapindales</taxon>
        <taxon>Rutaceae</taxon>
        <taxon>Aurantioideae</taxon>
        <taxon>Citrus</taxon>
    </lineage>
</organism>
<reference evidence="2 3" key="1">
    <citation type="journal article" date="2017" name="Front. Genet.">
        <title>Draft sequencing of the heterozygous diploid genome of Satsuma (Citrus unshiu Marc.) using a hybrid assembly approach.</title>
        <authorList>
            <person name="Shimizu T."/>
            <person name="Tanizawa Y."/>
            <person name="Mochizuki T."/>
            <person name="Nagasaki H."/>
            <person name="Yoshioka T."/>
            <person name="Toyoda A."/>
            <person name="Fujiyama A."/>
            <person name="Kaminuma E."/>
            <person name="Nakamura Y."/>
        </authorList>
    </citation>
    <scope>NUCLEOTIDE SEQUENCE [LARGE SCALE GENOMIC DNA]</scope>
    <source>
        <strain evidence="3">cv. Miyagawa wase</strain>
    </source>
</reference>
<comment type="caution">
    <text evidence="2">The sequence shown here is derived from an EMBL/GenBank/DDBJ whole genome shotgun (WGS) entry which is preliminary data.</text>
</comment>
<dbReference type="AlphaFoldDB" id="A0A2H5Q9E2"/>
<sequence length="81" mass="9404">MPSLSPEIDRKATDRSFEVPRNRHLDSPRGRRFAVDRPLKDSRLWELDPEPSPRADDIDVHLLLEDTRSKIRPVEVGAGRY</sequence>